<dbReference type="Gene3D" id="1.25.40.390">
    <property type="match status" value="1"/>
</dbReference>
<feature type="signal peptide" evidence="6">
    <location>
        <begin position="1"/>
        <end position="26"/>
    </location>
</feature>
<accession>A0A4Q5LZN7</accession>
<feature type="domain" description="SusD-like N-terminal" evidence="8">
    <location>
        <begin position="89"/>
        <end position="213"/>
    </location>
</feature>
<dbReference type="RefSeq" id="WP_130021597.1">
    <property type="nucleotide sequence ID" value="NZ_SEWF01000019.1"/>
</dbReference>
<dbReference type="InterPro" id="IPR011990">
    <property type="entry name" value="TPR-like_helical_dom_sf"/>
</dbReference>
<evidence type="ECO:0000256" key="5">
    <source>
        <dbReference type="ARBA" id="ARBA00023237"/>
    </source>
</evidence>
<keyword evidence="4" id="KW-0472">Membrane</keyword>
<name>A0A4Q5LZN7_9BACT</name>
<organism evidence="9 10">
    <name type="scientific">Emticicia agri</name>
    <dbReference type="NCBI Taxonomy" id="2492393"/>
    <lineage>
        <taxon>Bacteria</taxon>
        <taxon>Pseudomonadati</taxon>
        <taxon>Bacteroidota</taxon>
        <taxon>Cytophagia</taxon>
        <taxon>Cytophagales</taxon>
        <taxon>Leadbetterellaceae</taxon>
        <taxon>Emticicia</taxon>
    </lineage>
</organism>
<dbReference type="CDD" id="cd08977">
    <property type="entry name" value="SusD"/>
    <property type="match status" value="1"/>
</dbReference>
<dbReference type="EMBL" id="SEWF01000019">
    <property type="protein sequence ID" value="RYU94983.1"/>
    <property type="molecule type" value="Genomic_DNA"/>
</dbReference>
<keyword evidence="10" id="KW-1185">Reference proteome</keyword>
<evidence type="ECO:0000256" key="3">
    <source>
        <dbReference type="ARBA" id="ARBA00022729"/>
    </source>
</evidence>
<comment type="subcellular location">
    <subcellularLocation>
        <location evidence="1">Cell outer membrane</location>
    </subcellularLocation>
</comment>
<dbReference type="PROSITE" id="PS51257">
    <property type="entry name" value="PROKAR_LIPOPROTEIN"/>
    <property type="match status" value="1"/>
</dbReference>
<evidence type="ECO:0000259" key="7">
    <source>
        <dbReference type="Pfam" id="PF07980"/>
    </source>
</evidence>
<protein>
    <submittedName>
        <fullName evidence="9">RagB/SusD family nutrient uptake outer membrane protein</fullName>
    </submittedName>
</protein>
<dbReference type="Pfam" id="PF14322">
    <property type="entry name" value="SusD-like_3"/>
    <property type="match status" value="1"/>
</dbReference>
<dbReference type="InterPro" id="IPR033985">
    <property type="entry name" value="SusD-like_N"/>
</dbReference>
<dbReference type="Pfam" id="PF07980">
    <property type="entry name" value="SusD_RagB"/>
    <property type="match status" value="1"/>
</dbReference>
<dbReference type="Proteomes" id="UP000293162">
    <property type="component" value="Unassembled WGS sequence"/>
</dbReference>
<evidence type="ECO:0000256" key="2">
    <source>
        <dbReference type="ARBA" id="ARBA00006275"/>
    </source>
</evidence>
<dbReference type="AlphaFoldDB" id="A0A4Q5LZN7"/>
<reference evidence="9 10" key="1">
    <citation type="submission" date="2019-02" db="EMBL/GenBank/DDBJ databases">
        <title>Bacterial novel species Emticicia sp. 17J42-9 isolated from soil.</title>
        <authorList>
            <person name="Jung H.-Y."/>
        </authorList>
    </citation>
    <scope>NUCLEOTIDE SEQUENCE [LARGE SCALE GENOMIC DNA]</scope>
    <source>
        <strain evidence="9 10">17J42-9</strain>
    </source>
</reference>
<evidence type="ECO:0000256" key="6">
    <source>
        <dbReference type="SAM" id="SignalP"/>
    </source>
</evidence>
<proteinExistence type="inferred from homology"/>
<feature type="domain" description="RagB/SusD" evidence="7">
    <location>
        <begin position="259"/>
        <end position="493"/>
    </location>
</feature>
<keyword evidence="3 6" id="KW-0732">Signal</keyword>
<dbReference type="SUPFAM" id="SSF48452">
    <property type="entry name" value="TPR-like"/>
    <property type="match status" value="1"/>
</dbReference>
<evidence type="ECO:0000259" key="8">
    <source>
        <dbReference type="Pfam" id="PF14322"/>
    </source>
</evidence>
<keyword evidence="5" id="KW-0998">Cell outer membrane</keyword>
<comment type="similarity">
    <text evidence="2">Belongs to the SusD family.</text>
</comment>
<comment type="caution">
    <text evidence="9">The sequence shown here is derived from an EMBL/GenBank/DDBJ whole genome shotgun (WGS) entry which is preliminary data.</text>
</comment>
<evidence type="ECO:0000256" key="1">
    <source>
        <dbReference type="ARBA" id="ARBA00004442"/>
    </source>
</evidence>
<dbReference type="OrthoDB" id="9783641at2"/>
<feature type="chain" id="PRO_5020213625" evidence="6">
    <location>
        <begin position="27"/>
        <end position="493"/>
    </location>
</feature>
<evidence type="ECO:0000256" key="4">
    <source>
        <dbReference type="ARBA" id="ARBA00023136"/>
    </source>
</evidence>
<dbReference type="InterPro" id="IPR012944">
    <property type="entry name" value="SusD_RagB_dom"/>
</dbReference>
<gene>
    <name evidence="9" type="ORF">EWM59_13955</name>
</gene>
<evidence type="ECO:0000313" key="10">
    <source>
        <dbReference type="Proteomes" id="UP000293162"/>
    </source>
</evidence>
<sequence>MKRKNIIKVLSVSALSLGLISLQSCTDLTEPVYSSIIDDGNFPKTDDQIAAVLGPAYGGLRGMTDNWFNPSEATSDELIVPTRGGDWFDNGDWLAYSRHTWTSQHGPINGVWGFIFGNISQVNQLMVVVKSNQKAVDELRAIRAFYYFMAIDLFGNVPIVTDAASNAGTKTRAEVYAFIESELNAVIPNLNTGKVYSRMNQDVANMLLAKLYLNAGVYKGTPEWQKAYDTVNKVITSPNGYTLSANTLDNFVVQNQGSTENIWAVPYDNFKAGGMNFQMRTLHYANQRTYNLGNAPWNGFCTLAEFYNSFDSKDARIKMWLTGQQYAADGTPLLDAKNQPLAFVTDFNKDQMTDADPEFQVAGARSQKYEIQRNNPNGDQSNDLVVFRLADAILVRAEAAFRLGKTAEALTGVNMIRTRSGIAPLTTLTAADILAERGREFAWEGWRRNDMIRFGTFSNERKFMKNTDKTRELFPIPQPRIDANPLLKQNPGY</sequence>
<dbReference type="GO" id="GO:0009279">
    <property type="term" value="C:cell outer membrane"/>
    <property type="evidence" value="ECO:0007669"/>
    <property type="project" value="UniProtKB-SubCell"/>
</dbReference>
<evidence type="ECO:0000313" key="9">
    <source>
        <dbReference type="EMBL" id="RYU94983.1"/>
    </source>
</evidence>